<accession>A0A4Y6V6E2</accession>
<evidence type="ECO:0000256" key="1">
    <source>
        <dbReference type="SAM" id="Phobius"/>
    </source>
</evidence>
<organism evidence="2 3">
    <name type="scientific">Neokomagataea tanensis</name>
    <dbReference type="NCBI Taxonomy" id="661191"/>
    <lineage>
        <taxon>Bacteria</taxon>
        <taxon>Pseudomonadati</taxon>
        <taxon>Pseudomonadota</taxon>
        <taxon>Alphaproteobacteria</taxon>
        <taxon>Acetobacterales</taxon>
        <taxon>Acetobacteraceae</taxon>
        <taxon>Neokomagataea</taxon>
    </lineage>
</organism>
<evidence type="ECO:0000313" key="3">
    <source>
        <dbReference type="Proteomes" id="UP000317214"/>
    </source>
</evidence>
<name>A0A4Y6V6E2_9PROT</name>
<keyword evidence="1" id="KW-1133">Transmembrane helix</keyword>
<feature type="transmembrane region" description="Helical" evidence="1">
    <location>
        <begin position="34"/>
        <end position="53"/>
    </location>
</feature>
<dbReference type="AlphaFoldDB" id="A0A4Y6V6E2"/>
<keyword evidence="1" id="KW-0812">Transmembrane</keyword>
<keyword evidence="3" id="KW-1185">Reference proteome</keyword>
<sequence length="96" mass="10597">MLEALSDVLTSLLFSASSYRGEKLLGIKREHCRILRLCAWPMLVLGLVLHLVLSQTIGFALVCWVFGISLSFGINGAALGCVEHFKSPPKKPRKRS</sequence>
<gene>
    <name evidence="2" type="ORF">D5366_00900</name>
</gene>
<evidence type="ECO:0000313" key="2">
    <source>
        <dbReference type="EMBL" id="QDH24057.1"/>
    </source>
</evidence>
<dbReference type="KEGG" id="ntn:D5366_00900"/>
<proteinExistence type="predicted"/>
<feature type="transmembrane region" description="Helical" evidence="1">
    <location>
        <begin position="59"/>
        <end position="85"/>
    </location>
</feature>
<reference evidence="2 3" key="1">
    <citation type="submission" date="2018-09" db="EMBL/GenBank/DDBJ databases">
        <title>The complete genome sequence of Neokomagataea tanensis NBRC 106556(T).</title>
        <authorList>
            <person name="Chua K.-O."/>
            <person name="See-Too W.-S."/>
            <person name="Hong K.-W."/>
            <person name="Yin W.-F."/>
            <person name="Chan K.-G."/>
        </authorList>
    </citation>
    <scope>NUCLEOTIDE SEQUENCE [LARGE SCALE GENOMIC DNA]</scope>
    <source>
        <strain evidence="3">AH13 \ NBRC 106556</strain>
    </source>
</reference>
<protein>
    <submittedName>
        <fullName evidence="2">Uncharacterized protein</fullName>
    </submittedName>
</protein>
<dbReference type="Proteomes" id="UP000317214">
    <property type="component" value="Chromosome"/>
</dbReference>
<dbReference type="EMBL" id="CP032485">
    <property type="protein sequence ID" value="QDH24057.1"/>
    <property type="molecule type" value="Genomic_DNA"/>
</dbReference>
<keyword evidence="1" id="KW-0472">Membrane</keyword>